<evidence type="ECO:0000313" key="1">
    <source>
        <dbReference type="EMBL" id="EEF59920.1"/>
    </source>
</evidence>
<accession>B9XJP4</accession>
<dbReference type="OrthoDB" id="9793882at2"/>
<dbReference type="SUPFAM" id="SSF50346">
    <property type="entry name" value="PRC-barrel domain"/>
    <property type="match status" value="2"/>
</dbReference>
<dbReference type="InterPro" id="IPR014747">
    <property type="entry name" value="Bac_photo_RC_H_C"/>
</dbReference>
<evidence type="ECO:0000313" key="2">
    <source>
        <dbReference type="Proteomes" id="UP000003688"/>
    </source>
</evidence>
<dbReference type="Proteomes" id="UP000003688">
    <property type="component" value="Unassembled WGS sequence"/>
</dbReference>
<comment type="caution">
    <text evidence="1">The sequence shown here is derived from an EMBL/GenBank/DDBJ whole genome shotgun (WGS) entry which is preliminary data.</text>
</comment>
<dbReference type="GO" id="GO:0019684">
    <property type="term" value="P:photosynthesis, light reaction"/>
    <property type="evidence" value="ECO:0007669"/>
    <property type="project" value="InterPro"/>
</dbReference>
<dbReference type="InterPro" id="IPR011033">
    <property type="entry name" value="PRC_barrel-like_sf"/>
</dbReference>
<evidence type="ECO:0008006" key="3">
    <source>
        <dbReference type="Google" id="ProtNLM"/>
    </source>
</evidence>
<dbReference type="STRING" id="320771.Cflav_PD2724"/>
<name>B9XJP4_PEDPL</name>
<keyword evidence="2" id="KW-1185">Reference proteome</keyword>
<proteinExistence type="predicted"/>
<reference evidence="1 2" key="1">
    <citation type="journal article" date="2011" name="J. Bacteriol.">
        <title>Genome sequence of 'Pedosphaera parvula' Ellin514, an aerobic Verrucomicrobial isolate from pasture soil.</title>
        <authorList>
            <person name="Kant R."/>
            <person name="van Passel M.W."/>
            <person name="Sangwan P."/>
            <person name="Palva A."/>
            <person name="Lucas S."/>
            <person name="Copeland A."/>
            <person name="Lapidus A."/>
            <person name="Glavina Del Rio T."/>
            <person name="Dalin E."/>
            <person name="Tice H."/>
            <person name="Bruce D."/>
            <person name="Goodwin L."/>
            <person name="Pitluck S."/>
            <person name="Chertkov O."/>
            <person name="Larimer F.W."/>
            <person name="Land M.L."/>
            <person name="Hauser L."/>
            <person name="Brettin T.S."/>
            <person name="Detter J.C."/>
            <person name="Han S."/>
            <person name="de Vos W.M."/>
            <person name="Janssen P.H."/>
            <person name="Smidt H."/>
        </authorList>
    </citation>
    <scope>NUCLEOTIDE SEQUENCE [LARGE SCALE GENOMIC DNA]</scope>
    <source>
        <strain evidence="1 2">Ellin514</strain>
    </source>
</reference>
<dbReference type="Gene3D" id="3.90.50.10">
    <property type="entry name" value="Photosynthetic Reaction Center, subunit H, domain 2"/>
    <property type="match status" value="2"/>
</dbReference>
<protein>
    <recommendedName>
        <fullName evidence="3">PRC-barrel domain protein</fullName>
    </recommendedName>
</protein>
<organism evidence="1 2">
    <name type="scientific">Pedosphaera parvula (strain Ellin514)</name>
    <dbReference type="NCBI Taxonomy" id="320771"/>
    <lineage>
        <taxon>Bacteria</taxon>
        <taxon>Pseudomonadati</taxon>
        <taxon>Verrucomicrobiota</taxon>
        <taxon>Pedosphaerae</taxon>
        <taxon>Pedosphaerales</taxon>
        <taxon>Pedosphaeraceae</taxon>
        <taxon>Pedosphaera</taxon>
    </lineage>
</organism>
<sequence>MLHSVKNLHGYKLEALDGEIGHVTGFYFDDKDWVVRYLVADTGSWMSGHKVLISPYAIGNIYPAGKLLEVNLTRERIENSPSIDTELPVARQHERDYFRYYNWPIYWGGPGLWGLNPAPIIPPMWQAQHPDEEEQVSEANSHLRSTQEVTGYQLQALDGEIGHVEDFLIDEVNWAIRHLIVTTGHSWSGKNVLIPPQAIDKVSWAESKVFVHLTLSEIQHEPEFDHALTGHDDREWRSFS</sequence>
<dbReference type="RefSeq" id="WP_007416037.1">
    <property type="nucleotide sequence ID" value="NZ_ABOX02000022.1"/>
</dbReference>
<dbReference type="EMBL" id="ABOX02000022">
    <property type="protein sequence ID" value="EEF59920.1"/>
    <property type="molecule type" value="Genomic_DNA"/>
</dbReference>
<dbReference type="AlphaFoldDB" id="B9XJP4"/>
<gene>
    <name evidence="1" type="ORF">Cflav_PD2724</name>
</gene>
<dbReference type="GO" id="GO:0030077">
    <property type="term" value="C:plasma membrane light-harvesting complex"/>
    <property type="evidence" value="ECO:0007669"/>
    <property type="project" value="InterPro"/>
</dbReference>